<dbReference type="GO" id="GO:0005739">
    <property type="term" value="C:mitochondrion"/>
    <property type="evidence" value="ECO:0007669"/>
    <property type="project" value="UniProtKB-ARBA"/>
</dbReference>
<dbReference type="Proteomes" id="UP000887572">
    <property type="component" value="Unplaced"/>
</dbReference>
<proteinExistence type="inferred from homology"/>
<dbReference type="AlphaFoldDB" id="A0A914GTT6"/>
<keyword evidence="4" id="KW-1185">Reference proteome</keyword>
<protein>
    <submittedName>
        <fullName evidence="5">DUF155 domain-containing protein</fullName>
    </submittedName>
</protein>
<evidence type="ECO:0000313" key="5">
    <source>
        <dbReference type="WBParaSite" id="Gr19_v10_g10702.t1"/>
    </source>
</evidence>
<accession>A0A914GTT6</accession>
<dbReference type="InterPro" id="IPR003734">
    <property type="entry name" value="DUF155"/>
</dbReference>
<dbReference type="InterPro" id="IPR051624">
    <property type="entry name" value="RMD1/Sad1-interacting"/>
</dbReference>
<dbReference type="PANTHER" id="PTHR16255">
    <property type="entry name" value="REQUIRED FOR MEIOTIC NUCLEAR DIVISION PROTEIN 1 HOMOLOG"/>
    <property type="match status" value="1"/>
</dbReference>
<reference evidence="5" key="1">
    <citation type="submission" date="2022-11" db="UniProtKB">
        <authorList>
            <consortium name="WormBaseParasite"/>
        </authorList>
    </citation>
    <scope>IDENTIFICATION</scope>
</reference>
<dbReference type="GO" id="GO:0070131">
    <property type="term" value="P:positive regulation of mitochondrial translation"/>
    <property type="evidence" value="ECO:0007669"/>
    <property type="project" value="TreeGrafter"/>
</dbReference>
<feature type="domain" description="DUF155" evidence="3">
    <location>
        <begin position="288"/>
        <end position="470"/>
    </location>
</feature>
<dbReference type="WBParaSite" id="Gr19_v10_g10702.t1">
    <property type="protein sequence ID" value="Gr19_v10_g10702.t1"/>
    <property type="gene ID" value="Gr19_v10_g10702"/>
</dbReference>
<evidence type="ECO:0000259" key="3">
    <source>
        <dbReference type="Pfam" id="PF02582"/>
    </source>
</evidence>
<evidence type="ECO:0000256" key="2">
    <source>
        <dbReference type="SAM" id="MobiDB-lite"/>
    </source>
</evidence>
<comment type="similarity">
    <text evidence="1">Belongs to the RMD1/sif2 family.</text>
</comment>
<dbReference type="Pfam" id="PF02582">
    <property type="entry name" value="DUF155"/>
    <property type="match status" value="1"/>
</dbReference>
<sequence length="853" mass="97054">MGIDLVAAEKEQNWTGRRRITNLMDTTFVMTPRKWWGDAIIHEIIYWSAFVGDDARGVKTIAEGKGAEGGSESCTRTEGSHSAVEKGRVQPRPSAWLCPNPTPSSTNNILLCCPFPPGVLRTRKKGEGVLGDGQSAHRVRPNPLVFSYADDDGSSILRILEPAGNTMLMISVKRISLGGCRFALLRSKWRQCVTCFIKIDTVQQKTNRNRRKRPLTMLFKHKQNTATTTLPEVNCVPVAECFDIDAMCKDAKFTNFFTFNYVDDNKIAVYCRQKVFKMREAKVYGDFFVFAEGVVVFWDVGRRSQAFIGNILSKYQHNPFGDQLKKDEEETMAIDFTSFSGSSYASNDVVFLNSERHHRQLNAGESAGSSNSEWAFGSKRLMKLDDKVQGCIDGMKNRNDRWWRFLKRNGIPWDHKKALQMIGCFADLRHTVNSTDLLSKDVYWDLPEIESAYGSLARRLCLQSRRNWVNERLGHCEYFSKTISEALNTEHSHFLEVVIILLIAFECAHVATNWLGLGGQEVRAKVVHRAHQNGHEVNDVLMEDVEEAGEGTSAQQQTFGSDQNRRLAFIQTTARIKEELRKAEQGQTSGQTIEKLFEQVHRSNVDIDNVDNFRTLCRGSEALDQLIQLSVSQVEGMKDETAHSFDPGKLVARLKSFAIAHRKTEDKDHFTTIGRHFNFLLRKTPNFSYLRPCYEMKADGPHLREKTQRKRTTQPVKEETQIVQGKTLTEMGEAAAAASTADDGTGGSSTAVNKELDNVRRHLKRVYKQNGTDAVDYYRFVLHPNSFGETVRLRVDPCTGLASIVKLSHEEREERRCVERSKTQTVPRLDYDTWRRMVCELKIDKPYITRRVQ</sequence>
<evidence type="ECO:0000256" key="1">
    <source>
        <dbReference type="ARBA" id="ARBA00008306"/>
    </source>
</evidence>
<organism evidence="4 5">
    <name type="scientific">Globodera rostochiensis</name>
    <name type="common">Golden nematode worm</name>
    <name type="synonym">Heterodera rostochiensis</name>
    <dbReference type="NCBI Taxonomy" id="31243"/>
    <lineage>
        <taxon>Eukaryota</taxon>
        <taxon>Metazoa</taxon>
        <taxon>Ecdysozoa</taxon>
        <taxon>Nematoda</taxon>
        <taxon>Chromadorea</taxon>
        <taxon>Rhabditida</taxon>
        <taxon>Tylenchina</taxon>
        <taxon>Tylenchomorpha</taxon>
        <taxon>Tylenchoidea</taxon>
        <taxon>Heteroderidae</taxon>
        <taxon>Heteroderinae</taxon>
        <taxon>Globodera</taxon>
    </lineage>
</organism>
<evidence type="ECO:0000313" key="4">
    <source>
        <dbReference type="Proteomes" id="UP000887572"/>
    </source>
</evidence>
<name>A0A914GTT6_GLORO</name>
<feature type="region of interest" description="Disordered" evidence="2">
    <location>
        <begin position="64"/>
        <end position="86"/>
    </location>
</feature>
<dbReference type="PANTHER" id="PTHR16255:SF1">
    <property type="entry name" value="REQUIRED FOR MEIOTIC NUCLEAR DIVISION PROTEIN 1 HOMOLOG"/>
    <property type="match status" value="1"/>
</dbReference>